<keyword evidence="2" id="KW-1185">Reference proteome</keyword>
<dbReference type="EMBL" id="CM042051">
    <property type="protein sequence ID" value="KAI3729315.1"/>
    <property type="molecule type" value="Genomic_DNA"/>
</dbReference>
<dbReference type="Proteomes" id="UP001055879">
    <property type="component" value="Linkage Group LG05"/>
</dbReference>
<sequence length="204" mass="22908">MPNAFPLIPQIPSSIDHLLGFLYLPSATADYASERLLVPCSVERLFHLELAALMERISRPVWHAPWKNYRVISGHLGCVRSIAFDPSNQWFCTGSADRTIKVWDIRSKMQIHALSGHADTVCSVFTRSMDPQVVTGSHDSTIKFWDLRYGTTMATLTHHKKSVRALAQHPTDFQQNTIINSMRVNEEGVLATGGETDVVYKNPC</sequence>
<name>A0ACB9C527_ARCLA</name>
<reference evidence="1 2" key="2">
    <citation type="journal article" date="2022" name="Mol. Ecol. Resour.">
        <title>The genomes of chicory, endive, great burdock and yacon provide insights into Asteraceae paleo-polyploidization history and plant inulin production.</title>
        <authorList>
            <person name="Fan W."/>
            <person name="Wang S."/>
            <person name="Wang H."/>
            <person name="Wang A."/>
            <person name="Jiang F."/>
            <person name="Liu H."/>
            <person name="Zhao H."/>
            <person name="Xu D."/>
            <person name="Zhang Y."/>
        </authorList>
    </citation>
    <scope>NUCLEOTIDE SEQUENCE [LARGE SCALE GENOMIC DNA]</scope>
    <source>
        <strain evidence="2">cv. Niubang</strain>
    </source>
</reference>
<evidence type="ECO:0000313" key="2">
    <source>
        <dbReference type="Proteomes" id="UP001055879"/>
    </source>
</evidence>
<protein>
    <submittedName>
        <fullName evidence="1">Uncharacterized protein</fullName>
    </submittedName>
</protein>
<gene>
    <name evidence="1" type="ORF">L6452_17970</name>
</gene>
<comment type="caution">
    <text evidence="1">The sequence shown here is derived from an EMBL/GenBank/DDBJ whole genome shotgun (WGS) entry which is preliminary data.</text>
</comment>
<organism evidence="1 2">
    <name type="scientific">Arctium lappa</name>
    <name type="common">Greater burdock</name>
    <name type="synonym">Lappa major</name>
    <dbReference type="NCBI Taxonomy" id="4217"/>
    <lineage>
        <taxon>Eukaryota</taxon>
        <taxon>Viridiplantae</taxon>
        <taxon>Streptophyta</taxon>
        <taxon>Embryophyta</taxon>
        <taxon>Tracheophyta</taxon>
        <taxon>Spermatophyta</taxon>
        <taxon>Magnoliopsida</taxon>
        <taxon>eudicotyledons</taxon>
        <taxon>Gunneridae</taxon>
        <taxon>Pentapetalae</taxon>
        <taxon>asterids</taxon>
        <taxon>campanulids</taxon>
        <taxon>Asterales</taxon>
        <taxon>Asteraceae</taxon>
        <taxon>Carduoideae</taxon>
        <taxon>Cardueae</taxon>
        <taxon>Arctiinae</taxon>
        <taxon>Arctium</taxon>
    </lineage>
</organism>
<accession>A0ACB9C527</accession>
<proteinExistence type="predicted"/>
<reference evidence="2" key="1">
    <citation type="journal article" date="2022" name="Mol. Ecol. Resour.">
        <title>The genomes of chicory, endive, great burdock and yacon provide insights into Asteraceae palaeo-polyploidization history and plant inulin production.</title>
        <authorList>
            <person name="Fan W."/>
            <person name="Wang S."/>
            <person name="Wang H."/>
            <person name="Wang A."/>
            <person name="Jiang F."/>
            <person name="Liu H."/>
            <person name="Zhao H."/>
            <person name="Xu D."/>
            <person name="Zhang Y."/>
        </authorList>
    </citation>
    <scope>NUCLEOTIDE SEQUENCE [LARGE SCALE GENOMIC DNA]</scope>
    <source>
        <strain evidence="2">cv. Niubang</strain>
    </source>
</reference>
<evidence type="ECO:0000313" key="1">
    <source>
        <dbReference type="EMBL" id="KAI3729315.1"/>
    </source>
</evidence>